<keyword evidence="2" id="KW-1185">Reference proteome</keyword>
<dbReference type="AlphaFoldDB" id="A0AAD3XFQ2"/>
<accession>A0AAD3XFQ2</accession>
<evidence type="ECO:0000313" key="2">
    <source>
        <dbReference type="Proteomes" id="UP001279734"/>
    </source>
</evidence>
<protein>
    <submittedName>
        <fullName evidence="1">Uncharacterized protein</fullName>
    </submittedName>
</protein>
<gene>
    <name evidence="1" type="ORF">Nepgr_004928</name>
</gene>
<comment type="caution">
    <text evidence="1">The sequence shown here is derived from an EMBL/GenBank/DDBJ whole genome shotgun (WGS) entry which is preliminary data.</text>
</comment>
<proteinExistence type="predicted"/>
<sequence>MLLQDCNTPIIYSDNGRNLALHLAKMDRELQILSKSQIDLELAKMRTMTVQEAATAAAQAVEAEAAIAEAESATRRQRRWKLTQKQHKHLLQQQSGHLEDKARLIWQSRLER</sequence>
<dbReference type="Proteomes" id="UP001279734">
    <property type="component" value="Unassembled WGS sequence"/>
</dbReference>
<name>A0AAD3XFQ2_NEPGR</name>
<dbReference type="EMBL" id="BSYO01000004">
    <property type="protein sequence ID" value="GMH03089.1"/>
    <property type="molecule type" value="Genomic_DNA"/>
</dbReference>
<reference evidence="1" key="1">
    <citation type="submission" date="2023-05" db="EMBL/GenBank/DDBJ databases">
        <title>Nepenthes gracilis genome sequencing.</title>
        <authorList>
            <person name="Fukushima K."/>
        </authorList>
    </citation>
    <scope>NUCLEOTIDE SEQUENCE</scope>
    <source>
        <strain evidence="1">SING2019-196</strain>
    </source>
</reference>
<evidence type="ECO:0000313" key="1">
    <source>
        <dbReference type="EMBL" id="GMH03089.1"/>
    </source>
</evidence>
<organism evidence="1 2">
    <name type="scientific">Nepenthes gracilis</name>
    <name type="common">Slender pitcher plant</name>
    <dbReference type="NCBI Taxonomy" id="150966"/>
    <lineage>
        <taxon>Eukaryota</taxon>
        <taxon>Viridiplantae</taxon>
        <taxon>Streptophyta</taxon>
        <taxon>Embryophyta</taxon>
        <taxon>Tracheophyta</taxon>
        <taxon>Spermatophyta</taxon>
        <taxon>Magnoliopsida</taxon>
        <taxon>eudicotyledons</taxon>
        <taxon>Gunneridae</taxon>
        <taxon>Pentapetalae</taxon>
        <taxon>Caryophyllales</taxon>
        <taxon>Nepenthaceae</taxon>
        <taxon>Nepenthes</taxon>
    </lineage>
</organism>